<reference evidence="2" key="1">
    <citation type="submission" date="2016-11" db="UniProtKB">
        <authorList>
            <consortium name="WormBaseParasite"/>
        </authorList>
    </citation>
    <scope>IDENTIFICATION</scope>
</reference>
<organism evidence="1 2">
    <name type="scientific">Heterorhabditis bacteriophora</name>
    <name type="common">Entomopathogenic nematode worm</name>
    <dbReference type="NCBI Taxonomy" id="37862"/>
    <lineage>
        <taxon>Eukaryota</taxon>
        <taxon>Metazoa</taxon>
        <taxon>Ecdysozoa</taxon>
        <taxon>Nematoda</taxon>
        <taxon>Chromadorea</taxon>
        <taxon>Rhabditida</taxon>
        <taxon>Rhabditina</taxon>
        <taxon>Rhabditomorpha</taxon>
        <taxon>Strongyloidea</taxon>
        <taxon>Heterorhabditidae</taxon>
        <taxon>Heterorhabditis</taxon>
    </lineage>
</organism>
<proteinExistence type="predicted"/>
<evidence type="ECO:0000313" key="1">
    <source>
        <dbReference type="Proteomes" id="UP000095283"/>
    </source>
</evidence>
<evidence type="ECO:0000313" key="2">
    <source>
        <dbReference type="WBParaSite" id="Hba_13195"/>
    </source>
</evidence>
<keyword evidence="1" id="KW-1185">Reference proteome</keyword>
<sequence length="29" mass="3287">MLINLLFRGSMNRADYQDVINRSGGCIDN</sequence>
<accession>A0A1I7X729</accession>
<dbReference type="AlphaFoldDB" id="A0A1I7X729"/>
<dbReference type="WBParaSite" id="Hba_13195">
    <property type="protein sequence ID" value="Hba_13195"/>
    <property type="gene ID" value="Hba_13195"/>
</dbReference>
<protein>
    <submittedName>
        <fullName evidence="2">BRCT domain-containing protein</fullName>
    </submittedName>
</protein>
<dbReference type="Proteomes" id="UP000095283">
    <property type="component" value="Unplaced"/>
</dbReference>
<name>A0A1I7X729_HETBA</name>